<dbReference type="RefSeq" id="WP_189409797.1">
    <property type="nucleotide sequence ID" value="NZ_BMYJ01000001.1"/>
</dbReference>
<dbReference type="EMBL" id="BMYJ01000001">
    <property type="protein sequence ID" value="GHC45483.1"/>
    <property type="molecule type" value="Genomic_DNA"/>
</dbReference>
<dbReference type="InterPro" id="IPR036365">
    <property type="entry name" value="PGBD-like_sf"/>
</dbReference>
<dbReference type="Gene3D" id="1.10.101.10">
    <property type="entry name" value="PGBD-like superfamily/PGBD"/>
    <property type="match status" value="1"/>
</dbReference>
<comment type="caution">
    <text evidence="3">The sequence shown here is derived from an EMBL/GenBank/DDBJ whole genome shotgun (WGS) entry which is preliminary data.</text>
</comment>
<accession>A0A918WGV7</accession>
<sequence>MAVRFFLAIWVALTVLVLPAETRAQTGDQVWIQVEALPTLAEGEDRARAYATAFPDVVGHRLRSGWYGILLGPYSREQAALRLSSLIADRMIPADSYLNDGATFAESFWPVGLATPEATEGEPAAAQSEVDEPELLQPENPGLPLLPDETVEEARDSEKLLERPAREALQTALQWFGHYDSSIDGAFGPGTRESMAAWQTTMGYDPTGILTTAQRGELLTAYNDALAKLGLEKVTEAESGIEVTLPMALIQFDHYEPPFVHYAEKDGSGLRVILISQPGDQSSLNALYDTLQTLSVIPSDGPRERLERSFTISGSAPGQEAYAYAALSGGLIKGYLLVWDPAKVADMQRVKAAVQTSFKPVGDRALDPGLVPMEDAQRRGLMAGLEIRRPKLSRSGFFVDGQGAVVTTVQAVEQCSRITLDMETEATVAATDATLGLAVLKPAKALSPRAVGVFGATARVGAEVALSGYSYEDQLPAPTLTFGTLEDVKGLDGQANLNRLAIEALPGDAGGPVLDQAGAVLGVMLPRAEGGTRQLPSSVQHIAAGSALAGLLTQAGVVPPAAEAGGALPPEDLSRKALGMTVLVSCWE</sequence>
<reference evidence="3" key="2">
    <citation type="submission" date="2020-09" db="EMBL/GenBank/DDBJ databases">
        <authorList>
            <person name="Sun Q."/>
            <person name="Kim S."/>
        </authorList>
    </citation>
    <scope>NUCLEOTIDE SEQUENCE</scope>
    <source>
        <strain evidence="3">KCTC 23310</strain>
    </source>
</reference>
<evidence type="ECO:0000313" key="4">
    <source>
        <dbReference type="Proteomes" id="UP000638981"/>
    </source>
</evidence>
<feature type="region of interest" description="Disordered" evidence="1">
    <location>
        <begin position="118"/>
        <end position="147"/>
    </location>
</feature>
<dbReference type="InterPro" id="IPR002477">
    <property type="entry name" value="Peptidoglycan-bd-like"/>
</dbReference>
<protein>
    <submittedName>
        <fullName evidence="3">Peptidoglycan-binding protein</fullName>
    </submittedName>
</protein>
<organism evidence="3 4">
    <name type="scientific">Neogemmobacter tilapiae</name>
    <dbReference type="NCBI Taxonomy" id="875041"/>
    <lineage>
        <taxon>Bacteria</taxon>
        <taxon>Pseudomonadati</taxon>
        <taxon>Pseudomonadota</taxon>
        <taxon>Alphaproteobacteria</taxon>
        <taxon>Rhodobacterales</taxon>
        <taxon>Paracoccaceae</taxon>
        <taxon>Neogemmobacter</taxon>
    </lineage>
</organism>
<dbReference type="InterPro" id="IPR009003">
    <property type="entry name" value="Peptidase_S1_PA"/>
</dbReference>
<dbReference type="Pfam" id="PF13365">
    <property type="entry name" value="Trypsin_2"/>
    <property type="match status" value="1"/>
</dbReference>
<gene>
    <name evidence="3" type="ORF">GCM10007315_03640</name>
</gene>
<dbReference type="InterPro" id="IPR036366">
    <property type="entry name" value="PGBDSf"/>
</dbReference>
<keyword evidence="4" id="KW-1185">Reference proteome</keyword>
<dbReference type="AlphaFoldDB" id="A0A918WGV7"/>
<evidence type="ECO:0000313" key="3">
    <source>
        <dbReference type="EMBL" id="GHC45483.1"/>
    </source>
</evidence>
<dbReference type="Gene3D" id="2.40.10.120">
    <property type="match status" value="1"/>
</dbReference>
<proteinExistence type="predicted"/>
<reference evidence="3" key="1">
    <citation type="journal article" date="2014" name="Int. J. Syst. Evol. Microbiol.">
        <title>Complete genome sequence of Corynebacterium casei LMG S-19264T (=DSM 44701T), isolated from a smear-ripened cheese.</title>
        <authorList>
            <consortium name="US DOE Joint Genome Institute (JGI-PGF)"/>
            <person name="Walter F."/>
            <person name="Albersmeier A."/>
            <person name="Kalinowski J."/>
            <person name="Ruckert C."/>
        </authorList>
    </citation>
    <scope>NUCLEOTIDE SEQUENCE</scope>
    <source>
        <strain evidence="3">KCTC 23310</strain>
    </source>
</reference>
<evidence type="ECO:0000259" key="2">
    <source>
        <dbReference type="Pfam" id="PF01471"/>
    </source>
</evidence>
<feature type="domain" description="Peptidoglycan binding-like" evidence="2">
    <location>
        <begin position="163"/>
        <end position="214"/>
    </location>
</feature>
<name>A0A918WGV7_9RHOB</name>
<dbReference type="SUPFAM" id="SSF47090">
    <property type="entry name" value="PGBD-like"/>
    <property type="match status" value="1"/>
</dbReference>
<dbReference type="Proteomes" id="UP000638981">
    <property type="component" value="Unassembled WGS sequence"/>
</dbReference>
<dbReference type="Pfam" id="PF01471">
    <property type="entry name" value="PG_binding_1"/>
    <property type="match status" value="1"/>
</dbReference>
<dbReference type="SUPFAM" id="SSF50494">
    <property type="entry name" value="Trypsin-like serine proteases"/>
    <property type="match status" value="1"/>
</dbReference>
<evidence type="ECO:0000256" key="1">
    <source>
        <dbReference type="SAM" id="MobiDB-lite"/>
    </source>
</evidence>